<comment type="similarity">
    <text evidence="1 3">Belongs to the pirin family.</text>
</comment>
<dbReference type="PANTHER" id="PTHR43212:SF3">
    <property type="entry name" value="QUERCETIN 2,3-DIOXYGENASE"/>
    <property type="match status" value="1"/>
</dbReference>
<dbReference type="Gene3D" id="2.60.120.10">
    <property type="entry name" value="Jelly Rolls"/>
    <property type="match status" value="2"/>
</dbReference>
<organism evidence="6 7">
    <name type="scientific">Cohaesibacter gelatinilyticus</name>
    <dbReference type="NCBI Taxonomy" id="372072"/>
    <lineage>
        <taxon>Bacteria</taxon>
        <taxon>Pseudomonadati</taxon>
        <taxon>Pseudomonadota</taxon>
        <taxon>Alphaproteobacteria</taxon>
        <taxon>Hyphomicrobiales</taxon>
        <taxon>Cohaesibacteraceae</taxon>
    </lineage>
</organism>
<dbReference type="Proteomes" id="UP000219439">
    <property type="component" value="Unassembled WGS sequence"/>
</dbReference>
<dbReference type="PANTHER" id="PTHR43212">
    <property type="entry name" value="QUERCETIN 2,3-DIOXYGENASE"/>
    <property type="match status" value="1"/>
</dbReference>
<dbReference type="RefSeq" id="WP_097153095.1">
    <property type="nucleotide sequence ID" value="NZ_OBEL01000001.1"/>
</dbReference>
<dbReference type="Pfam" id="PF02678">
    <property type="entry name" value="Pirin"/>
    <property type="match status" value="1"/>
</dbReference>
<dbReference type="EMBL" id="OBEL01000001">
    <property type="protein sequence ID" value="SNZ09315.1"/>
    <property type="molecule type" value="Genomic_DNA"/>
</dbReference>
<feature type="binding site" evidence="2">
    <location>
        <position position="101"/>
    </location>
    <ligand>
        <name>Fe cation</name>
        <dbReference type="ChEBI" id="CHEBI:24875"/>
    </ligand>
</feature>
<dbReference type="SUPFAM" id="SSF51182">
    <property type="entry name" value="RmlC-like cupins"/>
    <property type="match status" value="1"/>
</dbReference>
<feature type="domain" description="Quercetin 2,3-dioxygenase C-terminal cupin" evidence="5">
    <location>
        <begin position="145"/>
        <end position="230"/>
    </location>
</feature>
<keyword evidence="2" id="KW-0479">Metal-binding</keyword>
<gene>
    <name evidence="6" type="ORF">SAMN06265368_2002</name>
</gene>
<evidence type="ECO:0000259" key="5">
    <source>
        <dbReference type="Pfam" id="PF17954"/>
    </source>
</evidence>
<dbReference type="InterPro" id="IPR014710">
    <property type="entry name" value="RmlC-like_jellyroll"/>
</dbReference>
<dbReference type="PIRSF" id="PIRSF006232">
    <property type="entry name" value="Pirin"/>
    <property type="match status" value="1"/>
</dbReference>
<comment type="cofactor">
    <cofactor evidence="2">
        <name>Fe cation</name>
        <dbReference type="ChEBI" id="CHEBI:24875"/>
    </cofactor>
    <text evidence="2">Binds 1 Fe cation per subunit.</text>
</comment>
<dbReference type="CDD" id="cd02910">
    <property type="entry name" value="cupin_Yhhw_N"/>
    <property type="match status" value="1"/>
</dbReference>
<accession>A0A285NIN0</accession>
<keyword evidence="7" id="KW-1185">Reference proteome</keyword>
<protein>
    <recommendedName>
        <fullName evidence="8">Pirin N-terminal domain-containing protein</fullName>
    </recommendedName>
</protein>
<dbReference type="InterPro" id="IPR003829">
    <property type="entry name" value="Pirin_N_dom"/>
</dbReference>
<evidence type="ECO:0000256" key="2">
    <source>
        <dbReference type="PIRSR" id="PIRSR006232-1"/>
    </source>
</evidence>
<feature type="domain" description="Pirin N-terminal" evidence="4">
    <location>
        <begin position="12"/>
        <end position="119"/>
    </location>
</feature>
<dbReference type="InterPro" id="IPR011051">
    <property type="entry name" value="RmlC_Cupin_sf"/>
</dbReference>
<sequence length="232" mass="25793">MIDVRLSQDRGMADFGWLQAKHSFSFGEYWDPKHMGFGSLRVINEDRIAASAGFDTHGHKNMEIITYILEGALEHKDSLGSGSVLRPGDVQRMRAGRGIRHSEFNHLQDNQTHLLQIWIEPSEIGLQPGYEDRHFGDQRKNRLALIASPDARDGSLDIHQDVSLYASVLDEGVEVIHELVSGRKAWLQIAQGSVRLNGVDLGQGDGAAIIDESKLVIKANEPSDILLFDMAD</sequence>
<feature type="binding site" evidence="2">
    <location>
        <position position="59"/>
    </location>
    <ligand>
        <name>Fe cation</name>
        <dbReference type="ChEBI" id="CHEBI:24875"/>
    </ligand>
</feature>
<evidence type="ECO:0000313" key="7">
    <source>
        <dbReference type="Proteomes" id="UP000219439"/>
    </source>
</evidence>
<dbReference type="InterPro" id="IPR012093">
    <property type="entry name" value="Pirin"/>
</dbReference>
<dbReference type="InterPro" id="IPR041602">
    <property type="entry name" value="Quercetinase_C"/>
</dbReference>
<dbReference type="CDD" id="cd20311">
    <property type="entry name" value="cupin_Yhhw_C"/>
    <property type="match status" value="1"/>
</dbReference>
<dbReference type="AlphaFoldDB" id="A0A285NIN0"/>
<evidence type="ECO:0000256" key="1">
    <source>
        <dbReference type="ARBA" id="ARBA00008416"/>
    </source>
</evidence>
<feature type="binding site" evidence="2">
    <location>
        <position position="57"/>
    </location>
    <ligand>
        <name>Fe cation</name>
        <dbReference type="ChEBI" id="CHEBI:24875"/>
    </ligand>
</feature>
<dbReference type="Pfam" id="PF17954">
    <property type="entry name" value="Pirin_C_2"/>
    <property type="match status" value="1"/>
</dbReference>
<dbReference type="GO" id="GO:0046872">
    <property type="term" value="F:metal ion binding"/>
    <property type="evidence" value="ECO:0007669"/>
    <property type="project" value="UniProtKB-KW"/>
</dbReference>
<keyword evidence="2" id="KW-0408">Iron</keyword>
<feature type="binding site" evidence="2">
    <location>
        <position position="103"/>
    </location>
    <ligand>
        <name>Fe cation</name>
        <dbReference type="ChEBI" id="CHEBI:24875"/>
    </ligand>
</feature>
<evidence type="ECO:0000256" key="3">
    <source>
        <dbReference type="RuleBase" id="RU003457"/>
    </source>
</evidence>
<name>A0A285NIN0_9HYPH</name>
<reference evidence="6 7" key="1">
    <citation type="submission" date="2017-09" db="EMBL/GenBank/DDBJ databases">
        <authorList>
            <person name="Ehlers B."/>
            <person name="Leendertz F.H."/>
        </authorList>
    </citation>
    <scope>NUCLEOTIDE SEQUENCE [LARGE SCALE GENOMIC DNA]</scope>
    <source>
        <strain evidence="6 7">DSM 18289</strain>
    </source>
</reference>
<proteinExistence type="inferred from homology"/>
<evidence type="ECO:0000259" key="4">
    <source>
        <dbReference type="Pfam" id="PF02678"/>
    </source>
</evidence>
<evidence type="ECO:0008006" key="8">
    <source>
        <dbReference type="Google" id="ProtNLM"/>
    </source>
</evidence>
<dbReference type="OrthoDB" id="9780903at2"/>
<evidence type="ECO:0000313" key="6">
    <source>
        <dbReference type="EMBL" id="SNZ09315.1"/>
    </source>
</evidence>